<proteinExistence type="predicted"/>
<sequence length="40" mass="4566">MVASATKEKEKNGLLLEFEKVLESSKKQIISDNLQAFHNF</sequence>
<gene>
    <name evidence="1" type="ORF">CLOHIR_01053</name>
</gene>
<reference evidence="1 2" key="2">
    <citation type="submission" date="2008-10" db="EMBL/GenBank/DDBJ databases">
        <title>Draft genome sequence of Clostridium hiranonis (DSM 13275).</title>
        <authorList>
            <person name="Sudarsanam P."/>
            <person name="Ley R."/>
            <person name="Guruge J."/>
            <person name="Turnbaugh P.J."/>
            <person name="Mahowald M."/>
            <person name="Liep D."/>
            <person name="Gordon J."/>
        </authorList>
    </citation>
    <scope>NUCLEOTIDE SEQUENCE [LARGE SCALE GENOMIC DNA]</scope>
    <source>
        <strain evidence="1 2">DSM 13275</strain>
    </source>
</reference>
<dbReference type="STRING" id="500633.CLOHIR_01053"/>
<name>B6FYU9_PEPHT</name>
<protein>
    <submittedName>
        <fullName evidence="1">Uncharacterized protein</fullName>
    </submittedName>
</protein>
<dbReference type="AlphaFoldDB" id="B6FYU9"/>
<keyword evidence="2" id="KW-1185">Reference proteome</keyword>
<comment type="caution">
    <text evidence="1">The sequence shown here is derived from an EMBL/GenBank/DDBJ whole genome shotgun (WGS) entry which is preliminary data.</text>
</comment>
<reference evidence="1 2" key="1">
    <citation type="submission" date="2008-09" db="EMBL/GenBank/DDBJ databases">
        <authorList>
            <person name="Fulton L."/>
            <person name="Clifton S."/>
            <person name="Fulton B."/>
            <person name="Xu J."/>
            <person name="Minx P."/>
            <person name="Pepin K.H."/>
            <person name="Johnson M."/>
            <person name="Thiruvilangam P."/>
            <person name="Bhonagiri V."/>
            <person name="Nash W.E."/>
            <person name="Mardis E.R."/>
            <person name="Wilson R.K."/>
        </authorList>
    </citation>
    <scope>NUCLEOTIDE SEQUENCE [LARGE SCALE GENOMIC DNA]</scope>
    <source>
        <strain evidence="1 2">DSM 13275</strain>
    </source>
</reference>
<dbReference type="HOGENOM" id="CLU_3287374_0_0_9"/>
<dbReference type="Proteomes" id="UP000003178">
    <property type="component" value="Unassembled WGS sequence"/>
</dbReference>
<accession>B6FYU9</accession>
<evidence type="ECO:0000313" key="2">
    <source>
        <dbReference type="Proteomes" id="UP000003178"/>
    </source>
</evidence>
<dbReference type="EMBL" id="ABWP01000045">
    <property type="protein sequence ID" value="EEA85330.1"/>
    <property type="molecule type" value="Genomic_DNA"/>
</dbReference>
<evidence type="ECO:0000313" key="1">
    <source>
        <dbReference type="EMBL" id="EEA85330.1"/>
    </source>
</evidence>
<organism evidence="1 2">
    <name type="scientific">Peptacetobacter hiranonis (strain DSM 13275 / JCM 10541 / KCTC 15199 / TO-931)</name>
    <name type="common">Clostridium hiranonis</name>
    <dbReference type="NCBI Taxonomy" id="500633"/>
    <lineage>
        <taxon>Bacteria</taxon>
        <taxon>Bacillati</taxon>
        <taxon>Bacillota</taxon>
        <taxon>Clostridia</taxon>
        <taxon>Peptostreptococcales</taxon>
        <taxon>Peptostreptococcaceae</taxon>
        <taxon>Peptacetobacter</taxon>
    </lineage>
</organism>